<gene>
    <name evidence="9" type="ORF">OU798_22050</name>
</gene>
<reference evidence="9" key="1">
    <citation type="submission" date="2022-11" db="EMBL/GenBank/DDBJ databases">
        <title>Marilongibacter aestuarii gen. nov., sp. nov., isolated from tidal flat sediment.</title>
        <authorList>
            <person name="Jiayan W."/>
        </authorList>
    </citation>
    <scope>NUCLEOTIDE SEQUENCE</scope>
    <source>
        <strain evidence="9">Z1-6</strain>
    </source>
</reference>
<protein>
    <recommendedName>
        <fullName evidence="3">beta-glucosidase</fullName>
        <ecNumber evidence="3">3.2.1.21</ecNumber>
    </recommendedName>
</protein>
<dbReference type="EMBL" id="JAPOHD010000066">
    <property type="protein sequence ID" value="MCY1723047.1"/>
    <property type="molecule type" value="Genomic_DNA"/>
</dbReference>
<keyword evidence="10" id="KW-1185">Reference proteome</keyword>
<name>A0A9X3FB09_9BACT</name>
<comment type="caution">
    <text evidence="9">The sequence shown here is derived from an EMBL/GenBank/DDBJ whole genome shotgun (WGS) entry which is preliminary data.</text>
</comment>
<dbReference type="GO" id="GO:0008422">
    <property type="term" value="F:beta-glucosidase activity"/>
    <property type="evidence" value="ECO:0007669"/>
    <property type="project" value="UniProtKB-EC"/>
</dbReference>
<organism evidence="9 10">
    <name type="scientific">Draconibacterium aestuarii</name>
    <dbReference type="NCBI Taxonomy" id="2998507"/>
    <lineage>
        <taxon>Bacteria</taxon>
        <taxon>Pseudomonadati</taxon>
        <taxon>Bacteroidota</taxon>
        <taxon>Bacteroidia</taxon>
        <taxon>Marinilabiliales</taxon>
        <taxon>Prolixibacteraceae</taxon>
        <taxon>Draconibacterium</taxon>
    </lineage>
</organism>
<dbReference type="GO" id="GO:0009251">
    <property type="term" value="P:glucan catabolic process"/>
    <property type="evidence" value="ECO:0007669"/>
    <property type="project" value="TreeGrafter"/>
</dbReference>
<proteinExistence type="inferred from homology"/>
<comment type="similarity">
    <text evidence="2">Belongs to the glycosyl hydrolase 3 family.</text>
</comment>
<dbReference type="PANTHER" id="PTHR30620:SF16">
    <property type="entry name" value="LYSOSOMAL BETA GLUCOSIDASE"/>
    <property type="match status" value="1"/>
</dbReference>
<dbReference type="Proteomes" id="UP001145087">
    <property type="component" value="Unassembled WGS sequence"/>
</dbReference>
<dbReference type="EC" id="3.2.1.21" evidence="3"/>
<dbReference type="InterPro" id="IPR036962">
    <property type="entry name" value="Glyco_hydro_3_N_sf"/>
</dbReference>
<keyword evidence="4" id="KW-0732">Signal</keyword>
<dbReference type="InterPro" id="IPR001764">
    <property type="entry name" value="Glyco_hydro_3_N"/>
</dbReference>
<evidence type="ECO:0000256" key="3">
    <source>
        <dbReference type="ARBA" id="ARBA00012744"/>
    </source>
</evidence>
<dbReference type="PROSITE" id="PS51257">
    <property type="entry name" value="PROKAR_LIPOPROTEIN"/>
    <property type="match status" value="1"/>
</dbReference>
<dbReference type="InterPro" id="IPR002772">
    <property type="entry name" value="Glyco_hydro_3_C"/>
</dbReference>
<evidence type="ECO:0000313" key="9">
    <source>
        <dbReference type="EMBL" id="MCY1723047.1"/>
    </source>
</evidence>
<dbReference type="PRINTS" id="PR00133">
    <property type="entry name" value="GLHYDRLASE3"/>
</dbReference>
<dbReference type="InterPro" id="IPR051915">
    <property type="entry name" value="Cellulose_Degrad_GH3"/>
</dbReference>
<keyword evidence="6" id="KW-0326">Glycosidase</keyword>
<evidence type="ECO:0000256" key="1">
    <source>
        <dbReference type="ARBA" id="ARBA00000448"/>
    </source>
</evidence>
<evidence type="ECO:0000256" key="4">
    <source>
        <dbReference type="ARBA" id="ARBA00022729"/>
    </source>
</evidence>
<dbReference type="Gene3D" id="3.20.20.300">
    <property type="entry name" value="Glycoside hydrolase, family 3, N-terminal domain"/>
    <property type="match status" value="1"/>
</dbReference>
<dbReference type="InterPro" id="IPR036881">
    <property type="entry name" value="Glyco_hydro_3_C_sf"/>
</dbReference>
<dbReference type="Pfam" id="PF01915">
    <property type="entry name" value="Glyco_hydro_3_C"/>
    <property type="match status" value="1"/>
</dbReference>
<evidence type="ECO:0000313" key="10">
    <source>
        <dbReference type="Proteomes" id="UP001145087"/>
    </source>
</evidence>
<keyword evidence="5 9" id="KW-0378">Hydrolase</keyword>
<sequence>MRKTQILNKAALGATVLVLIILISSCGKKWTIEEKRGYNIVTNNGGHILGYSPSSGVTLLEDKGFVFKDLNRNGALDKYEDWRLSVDERAKDLALQMSVEQIAGLMLYSAHQAIPSKGRGPFGGGTYDGKSFDESGAPASNLTDQQMKFLREDNLRHVLITSVESPAVAAQWNNNMQAFVEGIGLGIPGNTSSDPRHRTAADAEFNAGAGGNISMWPTSLGLAATFRPEEVKSFGDIASKEYRALGIATALSPQIDLATEPRWARFSGTFGEDPQLDKDMVRAYVDGFQSSQDAAEISGGWGYNSVNTMVKHWPGGGPEEGGRDAHFAYGKYAVYPGDNLADHLIPFTEGAFKLDGATGCASAVMPYYTISDKLDKVYNENVGNSYSTYLIKDLLRGKYGYEGVVCTDWGITKDNPAINSFGTTSWGAEHLSVAERHYKIIMAGVDQFGGNNDKGPVIEAYNMGVEEFGEEFMRKRFEQSAVRLLKNIFRAGLFENPYLNVTETENIVGNPDFMAAGYEAQLKSVVMLKNMDNTLPVKEDETVYVPKRYFPATTGMFGFGGSEPKWDYPVNLDIVKKYAKVTDNPNEADYALVYIESPDGGSGYSPEDVKTGGTGYVPISLQYKKYKAVDARKVSIAGGDPLEDFNNRSYKNKTTTASNSTDLDLVLETKKVMGDKPVIIVVNVSKPMVFAEFEKEADAIMVSFGVQAQAILDVICGKAEPSGLLPFQMPANMKTVEEQLEDVPRDMECHKDEVGNIYDFAFGLNWSGIINDARVKKYK</sequence>
<dbReference type="RefSeq" id="WP_343335372.1">
    <property type="nucleotide sequence ID" value="NZ_JAPOHD010000066.1"/>
</dbReference>
<evidence type="ECO:0000256" key="5">
    <source>
        <dbReference type="ARBA" id="ARBA00022801"/>
    </source>
</evidence>
<evidence type="ECO:0000259" key="8">
    <source>
        <dbReference type="Pfam" id="PF01915"/>
    </source>
</evidence>
<evidence type="ECO:0000256" key="2">
    <source>
        <dbReference type="ARBA" id="ARBA00005336"/>
    </source>
</evidence>
<dbReference type="Pfam" id="PF00933">
    <property type="entry name" value="Glyco_hydro_3"/>
    <property type="match status" value="1"/>
</dbReference>
<comment type="catalytic activity">
    <reaction evidence="1">
        <text>Hydrolysis of terminal, non-reducing beta-D-glucosyl residues with release of beta-D-glucose.</text>
        <dbReference type="EC" id="3.2.1.21"/>
    </reaction>
</comment>
<dbReference type="AlphaFoldDB" id="A0A9X3FB09"/>
<dbReference type="SUPFAM" id="SSF52279">
    <property type="entry name" value="Beta-D-glucan exohydrolase, C-terminal domain"/>
    <property type="match status" value="1"/>
</dbReference>
<evidence type="ECO:0000259" key="7">
    <source>
        <dbReference type="Pfam" id="PF00933"/>
    </source>
</evidence>
<evidence type="ECO:0000256" key="6">
    <source>
        <dbReference type="ARBA" id="ARBA00023295"/>
    </source>
</evidence>
<feature type="domain" description="Glycoside hydrolase family 3 C-terminal" evidence="8">
    <location>
        <begin position="525"/>
        <end position="765"/>
    </location>
</feature>
<accession>A0A9X3FB09</accession>
<dbReference type="Gene3D" id="3.40.50.1700">
    <property type="entry name" value="Glycoside hydrolase family 3 C-terminal domain"/>
    <property type="match status" value="1"/>
</dbReference>
<dbReference type="InterPro" id="IPR017853">
    <property type="entry name" value="GH"/>
</dbReference>
<dbReference type="SUPFAM" id="SSF51445">
    <property type="entry name" value="(Trans)glycosidases"/>
    <property type="match status" value="1"/>
</dbReference>
<feature type="domain" description="Glycoside hydrolase family 3 N-terminal" evidence="7">
    <location>
        <begin position="210"/>
        <end position="446"/>
    </location>
</feature>
<dbReference type="PANTHER" id="PTHR30620">
    <property type="entry name" value="PERIPLASMIC BETA-GLUCOSIDASE-RELATED"/>
    <property type="match status" value="1"/>
</dbReference>